<feature type="domain" description="AB hydrolase-1" evidence="1">
    <location>
        <begin position="124"/>
        <end position="230"/>
    </location>
</feature>
<dbReference type="PANTHER" id="PTHR43194">
    <property type="entry name" value="HYDROLASE ALPHA/BETA FOLD FAMILY"/>
    <property type="match status" value="1"/>
</dbReference>
<keyword evidence="3" id="KW-1185">Reference proteome</keyword>
<dbReference type="EMBL" id="PEIB01000028">
    <property type="protein sequence ID" value="RXJ71992.1"/>
    <property type="molecule type" value="Genomic_DNA"/>
</dbReference>
<dbReference type="AlphaFoldDB" id="A0A4Q0YMC1"/>
<dbReference type="PANTHER" id="PTHR43194:SF2">
    <property type="entry name" value="PEROXISOMAL MEMBRANE PROTEIN LPX1"/>
    <property type="match status" value="1"/>
</dbReference>
<reference evidence="2 3" key="1">
    <citation type="submission" date="2017-10" db="EMBL/GenBank/DDBJ databases">
        <title>Nyctiphanis sp. nov., isolated from the stomach of the euphausiid Nyctiphanes simplex (Hansen, 1911) in the Gulf of California.</title>
        <authorList>
            <person name="Gomez-Gil B."/>
            <person name="Aguilar-Mendez M."/>
            <person name="Lopez-Cortes A."/>
            <person name="Gomez-Gutierrez J."/>
            <person name="Roque A."/>
            <person name="Lang E."/>
            <person name="Gonzalez-Castillo A."/>
        </authorList>
    </citation>
    <scope>NUCLEOTIDE SEQUENCE [LARGE SCALE GENOMIC DNA]</scope>
    <source>
        <strain evidence="2 3">CAIM 600</strain>
    </source>
</reference>
<comment type="caution">
    <text evidence="2">The sequence shown here is derived from an EMBL/GenBank/DDBJ whole genome shotgun (WGS) entry which is preliminary data.</text>
</comment>
<sequence>MFKRSTKIILAAWLLMLGGCTERTELKDLCADEETKHIFLPNYYNAGKDEKAYEALWQFDDPIQPYIRLDLLPFVQRVQKFDLSGFPSGSKSDYKIITYDEYEQLIHYIKVPNNPLLGISPKGTVIMLQGWSGNWNKYQGNYLNPMAEHFRRLGYELLLVNLRGHGLSEASKPYTAASTYGANDVLDINALLADIGGSLTKPLVVAGHSYGASAGTLLAIKNPDVKASINFSGLSTIDNVIQAVRAVAPDKEKVDMCTNQSGFLDALLSRAELDYFFKREDSSITNLGSESLDVPILLVGGTKDENVPIENLRQIEDSRQGSDVVRTAVYEDCDHWSYFNLNKTYEIVASFMSAVVDEQPMPENDEILCPVLIQ</sequence>
<accession>A0A4Q0YMC1</accession>
<name>A0A4Q0YMC1_9GAMM</name>
<gene>
    <name evidence="2" type="ORF">CS022_18510</name>
</gene>
<evidence type="ECO:0000313" key="2">
    <source>
        <dbReference type="EMBL" id="RXJ71992.1"/>
    </source>
</evidence>
<dbReference type="RefSeq" id="WP_129123483.1">
    <property type="nucleotide sequence ID" value="NZ_PEIB01000028.1"/>
</dbReference>
<proteinExistence type="predicted"/>
<dbReference type="OrthoDB" id="9793083at2"/>
<dbReference type="InterPro" id="IPR050228">
    <property type="entry name" value="Carboxylesterase_BioH"/>
</dbReference>
<dbReference type="Proteomes" id="UP000290287">
    <property type="component" value="Unassembled WGS sequence"/>
</dbReference>
<evidence type="ECO:0000259" key="1">
    <source>
        <dbReference type="Pfam" id="PF00561"/>
    </source>
</evidence>
<dbReference type="Gene3D" id="3.40.50.1820">
    <property type="entry name" value="alpha/beta hydrolase"/>
    <property type="match status" value="1"/>
</dbReference>
<dbReference type="InterPro" id="IPR000073">
    <property type="entry name" value="AB_hydrolase_1"/>
</dbReference>
<protein>
    <recommendedName>
        <fullName evidence="1">AB hydrolase-1 domain-containing protein</fullName>
    </recommendedName>
</protein>
<organism evidence="2 3">
    <name type="scientific">Veronia nyctiphanis</name>
    <dbReference type="NCBI Taxonomy" id="1278244"/>
    <lineage>
        <taxon>Bacteria</taxon>
        <taxon>Pseudomonadati</taxon>
        <taxon>Pseudomonadota</taxon>
        <taxon>Gammaproteobacteria</taxon>
        <taxon>Vibrionales</taxon>
        <taxon>Vibrionaceae</taxon>
        <taxon>Veronia</taxon>
    </lineage>
</organism>
<dbReference type="PROSITE" id="PS51257">
    <property type="entry name" value="PROKAR_LIPOPROTEIN"/>
    <property type="match status" value="1"/>
</dbReference>
<dbReference type="SUPFAM" id="SSF53474">
    <property type="entry name" value="alpha/beta-Hydrolases"/>
    <property type="match status" value="1"/>
</dbReference>
<evidence type="ECO:0000313" key="3">
    <source>
        <dbReference type="Proteomes" id="UP000290287"/>
    </source>
</evidence>
<dbReference type="InterPro" id="IPR029058">
    <property type="entry name" value="AB_hydrolase_fold"/>
</dbReference>
<dbReference type="Pfam" id="PF00561">
    <property type="entry name" value="Abhydrolase_1"/>
    <property type="match status" value="1"/>
</dbReference>